<dbReference type="NCBIfam" id="TIGR01563">
    <property type="entry name" value="gp16_SPP1"/>
    <property type="match status" value="1"/>
</dbReference>
<name>A0A2A7U7F2_EDWTA</name>
<dbReference type="AlphaFoldDB" id="A0A2A7U7F2"/>
<dbReference type="OrthoDB" id="6446968at2"/>
<comment type="caution">
    <text evidence="1">The sequence shown here is derived from an EMBL/GenBank/DDBJ whole genome shotgun (WGS) entry which is preliminary data.</text>
</comment>
<gene>
    <name evidence="1" type="ORF">CRM76_01000</name>
</gene>
<dbReference type="Gene3D" id="2.40.10.270">
    <property type="entry name" value="Bacteriophage SPP1 head-tail adaptor protein"/>
    <property type="match status" value="1"/>
</dbReference>
<organism evidence="1 2">
    <name type="scientific">Edwardsiella tarda</name>
    <dbReference type="NCBI Taxonomy" id="636"/>
    <lineage>
        <taxon>Bacteria</taxon>
        <taxon>Pseudomonadati</taxon>
        <taxon>Pseudomonadota</taxon>
        <taxon>Gammaproteobacteria</taxon>
        <taxon>Enterobacterales</taxon>
        <taxon>Hafniaceae</taxon>
        <taxon>Edwardsiella</taxon>
    </lineage>
</organism>
<dbReference type="Proteomes" id="UP000219788">
    <property type="component" value="Unassembled WGS sequence"/>
</dbReference>
<dbReference type="RefSeq" id="WP_098142531.1">
    <property type="nucleotide sequence ID" value="NZ_PDDV01000005.1"/>
</dbReference>
<reference evidence="2" key="1">
    <citation type="submission" date="2017-09" db="EMBL/GenBank/DDBJ databases">
        <title>FDA dAtabase for Regulatory Grade micrObial Sequences (FDA-ARGOS): Supporting development and validation of Infectious Disease Dx tests.</title>
        <authorList>
            <person name="Goldberg B."/>
            <person name="Campos J."/>
            <person name="Tallon L."/>
            <person name="Sadzewicz L."/>
            <person name="Ott S."/>
            <person name="Zhao X."/>
            <person name="Nagaraj S."/>
            <person name="Vavikolanu K."/>
            <person name="Aluvathingal J."/>
            <person name="Nadendla S."/>
            <person name="Geyer C."/>
            <person name="Sichtig H."/>
        </authorList>
    </citation>
    <scope>NUCLEOTIDE SEQUENCE [LARGE SCALE GENOMIC DNA]</scope>
    <source>
        <strain evidence="2">FDAARGOS_370</strain>
    </source>
</reference>
<accession>A0A2A7U7F2</accession>
<dbReference type="EMBL" id="PDDV01000005">
    <property type="protein sequence ID" value="PEH74342.1"/>
    <property type="molecule type" value="Genomic_DNA"/>
</dbReference>
<dbReference type="InterPro" id="IPR008767">
    <property type="entry name" value="Phage_SPP1_head-tail_adaptor"/>
</dbReference>
<evidence type="ECO:0000313" key="2">
    <source>
        <dbReference type="Proteomes" id="UP000219788"/>
    </source>
</evidence>
<evidence type="ECO:0000313" key="1">
    <source>
        <dbReference type="EMBL" id="PEH74342.1"/>
    </source>
</evidence>
<dbReference type="Pfam" id="PF05521">
    <property type="entry name" value="Phage_HCP"/>
    <property type="match status" value="1"/>
</dbReference>
<dbReference type="InterPro" id="IPR038666">
    <property type="entry name" value="SSP1_head-tail_sf"/>
</dbReference>
<protein>
    <submittedName>
        <fullName evidence="1">Head-tail adaptor protein</fullName>
    </submittedName>
</protein>
<sequence length="114" mass="12979">MKPLSAGELNKRIALQYLVKQRGSLGEPLPDQVVAVGKAWAKAEPISNRKIRLLDQPQVVETYQFTLRPRTDVQQDWQIVLGDLVFTVRAMDRTQPDRLVITAEACTRNDRISH</sequence>
<proteinExistence type="predicted"/>